<dbReference type="InterPro" id="IPR003658">
    <property type="entry name" value="Anti-sigma_ant"/>
</dbReference>
<name>A0ABP8S203_9PSEU</name>
<gene>
    <name evidence="4" type="ORF">GCM10023175_62050</name>
</gene>
<protein>
    <recommendedName>
        <fullName evidence="2">Anti-sigma factor antagonist</fullName>
    </recommendedName>
</protein>
<organism evidence="4 5">
    <name type="scientific">Pseudonocardia xishanensis</name>
    <dbReference type="NCBI Taxonomy" id="630995"/>
    <lineage>
        <taxon>Bacteria</taxon>
        <taxon>Bacillati</taxon>
        <taxon>Actinomycetota</taxon>
        <taxon>Actinomycetes</taxon>
        <taxon>Pseudonocardiales</taxon>
        <taxon>Pseudonocardiaceae</taxon>
        <taxon>Pseudonocardia</taxon>
    </lineage>
</organism>
<comment type="caution">
    <text evidence="4">The sequence shown here is derived from an EMBL/GenBank/DDBJ whole genome shotgun (WGS) entry which is preliminary data.</text>
</comment>
<comment type="similarity">
    <text evidence="1 2">Belongs to the anti-sigma-factor antagonist family.</text>
</comment>
<dbReference type="NCBIfam" id="TIGR00377">
    <property type="entry name" value="ant_ant_sig"/>
    <property type="match status" value="1"/>
</dbReference>
<dbReference type="PANTHER" id="PTHR33495">
    <property type="entry name" value="ANTI-SIGMA FACTOR ANTAGONIST TM_1081-RELATED-RELATED"/>
    <property type="match status" value="1"/>
</dbReference>
<sequence>MTRPERQGPADAEPAADFDADFDALVERHPHATVVRVRGEIDSLTVDRLNAAVRAAPAASPLVLDLTRVRFLGSVGIAALIVARNRAQDAGTETRLVVGGNRTVLRPLEASGLRTEFSLFPDVELALG</sequence>
<evidence type="ECO:0000259" key="3">
    <source>
        <dbReference type="PROSITE" id="PS50801"/>
    </source>
</evidence>
<reference evidence="5" key="1">
    <citation type="journal article" date="2019" name="Int. J. Syst. Evol. Microbiol.">
        <title>The Global Catalogue of Microorganisms (GCM) 10K type strain sequencing project: providing services to taxonomists for standard genome sequencing and annotation.</title>
        <authorList>
            <consortium name="The Broad Institute Genomics Platform"/>
            <consortium name="The Broad Institute Genome Sequencing Center for Infectious Disease"/>
            <person name="Wu L."/>
            <person name="Ma J."/>
        </authorList>
    </citation>
    <scope>NUCLEOTIDE SEQUENCE [LARGE SCALE GENOMIC DNA]</scope>
    <source>
        <strain evidence="5">JCM 17906</strain>
    </source>
</reference>
<proteinExistence type="inferred from homology"/>
<evidence type="ECO:0000256" key="2">
    <source>
        <dbReference type="RuleBase" id="RU003749"/>
    </source>
</evidence>
<feature type="domain" description="STAS" evidence="3">
    <location>
        <begin position="22"/>
        <end position="128"/>
    </location>
</feature>
<dbReference type="InterPro" id="IPR036513">
    <property type="entry name" value="STAS_dom_sf"/>
</dbReference>
<keyword evidence="5" id="KW-1185">Reference proteome</keyword>
<dbReference type="PANTHER" id="PTHR33495:SF13">
    <property type="entry name" value="ANTI-SIGMA-F FACTOR ANTAGONIST RSFB"/>
    <property type="match status" value="1"/>
</dbReference>
<dbReference type="Pfam" id="PF01740">
    <property type="entry name" value="STAS"/>
    <property type="match status" value="1"/>
</dbReference>
<accession>A0ABP8S203</accession>
<evidence type="ECO:0000256" key="1">
    <source>
        <dbReference type="ARBA" id="ARBA00009013"/>
    </source>
</evidence>
<dbReference type="PROSITE" id="PS50801">
    <property type="entry name" value="STAS"/>
    <property type="match status" value="1"/>
</dbReference>
<dbReference type="Proteomes" id="UP001501598">
    <property type="component" value="Unassembled WGS sequence"/>
</dbReference>
<dbReference type="RefSeq" id="WP_345426386.1">
    <property type="nucleotide sequence ID" value="NZ_BAABGT010000102.1"/>
</dbReference>
<dbReference type="EMBL" id="BAABGT010000102">
    <property type="protein sequence ID" value="GAA4557547.1"/>
    <property type="molecule type" value="Genomic_DNA"/>
</dbReference>
<dbReference type="InterPro" id="IPR002645">
    <property type="entry name" value="STAS_dom"/>
</dbReference>
<dbReference type="SUPFAM" id="SSF52091">
    <property type="entry name" value="SpoIIaa-like"/>
    <property type="match status" value="1"/>
</dbReference>
<evidence type="ECO:0000313" key="5">
    <source>
        <dbReference type="Proteomes" id="UP001501598"/>
    </source>
</evidence>
<evidence type="ECO:0000313" key="4">
    <source>
        <dbReference type="EMBL" id="GAA4557547.1"/>
    </source>
</evidence>
<dbReference type="Gene3D" id="3.30.750.24">
    <property type="entry name" value="STAS domain"/>
    <property type="match status" value="1"/>
</dbReference>
<dbReference type="CDD" id="cd07043">
    <property type="entry name" value="STAS_anti-anti-sigma_factors"/>
    <property type="match status" value="1"/>
</dbReference>